<dbReference type="InParanoid" id="A0A165BUG6"/>
<dbReference type="Proteomes" id="UP000077266">
    <property type="component" value="Unassembled WGS sequence"/>
</dbReference>
<accession>A0A165BUG6</accession>
<keyword evidence="3" id="KW-1185">Reference proteome</keyword>
<dbReference type="Pfam" id="PF12937">
    <property type="entry name" value="F-box-like"/>
    <property type="match status" value="1"/>
</dbReference>
<sequence length="438" mass="48769">MNKTLRVLCDGMLEWNSSSTVQRVPPEVLASCLRFLSLADLVRASHVSRHWRSVALAFPALWTDIRLTSAHPRILELLRSVLPRTGACPVDFVYTRSHKTSSPGPLDDIDLLLCGHMHHMRSISWPGSIDATCFLQPAPMLETVSCNSVEIAYLPEHFLGGVVGRLRTLELAYLDLPLRDYPALSTVTRLVCALPWDVRETAGLGPLFELFPKVEYLHLQALGAQHGTPSGSAPPSLQFLIVQTQDLNVDVASVLDRCRHEHVRNVILDARTVHPDLLDSLIRPLNSLAVSTDRHLLTLEGFSDVGFNRHISLDLHVMRDEAIASHVVRIAASLKFLALPLPTWTCLLSLPNALPVLTKVTLRISKYEDYCRLATSTSVDKALLHTPILRRIVLEVPRDDTNMSTAVPEIRTCQLLGPDSPRDVDVTLMLRSEVVPRR</sequence>
<dbReference type="SUPFAM" id="SSF81383">
    <property type="entry name" value="F-box domain"/>
    <property type="match status" value="1"/>
</dbReference>
<dbReference type="InterPro" id="IPR036047">
    <property type="entry name" value="F-box-like_dom_sf"/>
</dbReference>
<dbReference type="AlphaFoldDB" id="A0A165BUG6"/>
<dbReference type="OrthoDB" id="3156934at2759"/>
<dbReference type="PROSITE" id="PS50181">
    <property type="entry name" value="FBOX"/>
    <property type="match status" value="1"/>
</dbReference>
<dbReference type="EMBL" id="KV426405">
    <property type="protein sequence ID" value="KZV81256.1"/>
    <property type="molecule type" value="Genomic_DNA"/>
</dbReference>
<dbReference type="SMART" id="SM00256">
    <property type="entry name" value="FBOX"/>
    <property type="match status" value="1"/>
</dbReference>
<dbReference type="InterPro" id="IPR001810">
    <property type="entry name" value="F-box_dom"/>
</dbReference>
<protein>
    <recommendedName>
        <fullName evidence="1">F-box domain-containing protein</fullName>
    </recommendedName>
</protein>
<dbReference type="STRING" id="1314781.A0A165BUG6"/>
<gene>
    <name evidence="2" type="ORF">EXIGLDRAFT_731544</name>
</gene>
<feature type="domain" description="F-box" evidence="1">
    <location>
        <begin position="18"/>
        <end position="65"/>
    </location>
</feature>
<organism evidence="2 3">
    <name type="scientific">Exidia glandulosa HHB12029</name>
    <dbReference type="NCBI Taxonomy" id="1314781"/>
    <lineage>
        <taxon>Eukaryota</taxon>
        <taxon>Fungi</taxon>
        <taxon>Dikarya</taxon>
        <taxon>Basidiomycota</taxon>
        <taxon>Agaricomycotina</taxon>
        <taxon>Agaricomycetes</taxon>
        <taxon>Auriculariales</taxon>
        <taxon>Exidiaceae</taxon>
        <taxon>Exidia</taxon>
    </lineage>
</organism>
<evidence type="ECO:0000259" key="1">
    <source>
        <dbReference type="PROSITE" id="PS50181"/>
    </source>
</evidence>
<dbReference type="Gene3D" id="1.20.1280.50">
    <property type="match status" value="1"/>
</dbReference>
<proteinExistence type="predicted"/>
<reference evidence="2 3" key="1">
    <citation type="journal article" date="2016" name="Mol. Biol. Evol.">
        <title>Comparative Genomics of Early-Diverging Mushroom-Forming Fungi Provides Insights into the Origins of Lignocellulose Decay Capabilities.</title>
        <authorList>
            <person name="Nagy L.G."/>
            <person name="Riley R."/>
            <person name="Tritt A."/>
            <person name="Adam C."/>
            <person name="Daum C."/>
            <person name="Floudas D."/>
            <person name="Sun H."/>
            <person name="Yadav J.S."/>
            <person name="Pangilinan J."/>
            <person name="Larsson K.H."/>
            <person name="Matsuura K."/>
            <person name="Barry K."/>
            <person name="Labutti K."/>
            <person name="Kuo R."/>
            <person name="Ohm R.A."/>
            <person name="Bhattacharya S.S."/>
            <person name="Shirouzu T."/>
            <person name="Yoshinaga Y."/>
            <person name="Martin F.M."/>
            <person name="Grigoriev I.V."/>
            <person name="Hibbett D.S."/>
        </authorList>
    </citation>
    <scope>NUCLEOTIDE SEQUENCE [LARGE SCALE GENOMIC DNA]</scope>
    <source>
        <strain evidence="2 3">HHB12029</strain>
    </source>
</reference>
<evidence type="ECO:0000313" key="2">
    <source>
        <dbReference type="EMBL" id="KZV81256.1"/>
    </source>
</evidence>
<name>A0A165BUG6_EXIGL</name>
<evidence type="ECO:0000313" key="3">
    <source>
        <dbReference type="Proteomes" id="UP000077266"/>
    </source>
</evidence>